<dbReference type="STRING" id="66430.ACS04_24760"/>
<dbReference type="InterPro" id="IPR011051">
    <property type="entry name" value="RmlC_Cupin_sf"/>
</dbReference>
<organism evidence="6 7">
    <name type="scientific">Streptomyces roseus</name>
    <dbReference type="NCBI Taxonomy" id="66430"/>
    <lineage>
        <taxon>Bacteria</taxon>
        <taxon>Bacillati</taxon>
        <taxon>Actinomycetota</taxon>
        <taxon>Actinomycetes</taxon>
        <taxon>Kitasatosporales</taxon>
        <taxon>Streptomycetaceae</taxon>
        <taxon>Streptomyces</taxon>
    </lineage>
</organism>
<evidence type="ECO:0000313" key="7">
    <source>
        <dbReference type="Proteomes" id="UP000035932"/>
    </source>
</evidence>
<evidence type="ECO:0000256" key="1">
    <source>
        <dbReference type="ARBA" id="ARBA00023015"/>
    </source>
</evidence>
<dbReference type="PATRIC" id="fig|66430.4.peg.442"/>
<dbReference type="Gene3D" id="1.10.10.60">
    <property type="entry name" value="Homeodomain-like"/>
    <property type="match status" value="1"/>
</dbReference>
<dbReference type="SMART" id="SM00342">
    <property type="entry name" value="HTH_ARAC"/>
    <property type="match status" value="1"/>
</dbReference>
<evidence type="ECO:0000313" key="6">
    <source>
        <dbReference type="EMBL" id="KMO95239.1"/>
    </source>
</evidence>
<evidence type="ECO:0000256" key="2">
    <source>
        <dbReference type="ARBA" id="ARBA00023125"/>
    </source>
</evidence>
<keyword evidence="1" id="KW-0805">Transcription regulation</keyword>
<keyword evidence="7" id="KW-1185">Reference proteome</keyword>
<protein>
    <submittedName>
        <fullName evidence="6">Transcriptional regulator</fullName>
    </submittedName>
</protein>
<dbReference type="PANTHER" id="PTHR46796">
    <property type="entry name" value="HTH-TYPE TRANSCRIPTIONAL ACTIVATOR RHAS-RELATED"/>
    <property type="match status" value="1"/>
</dbReference>
<dbReference type="InterPro" id="IPR050204">
    <property type="entry name" value="AraC_XylS_family_regulators"/>
</dbReference>
<dbReference type="GO" id="GO:0043565">
    <property type="term" value="F:sequence-specific DNA binding"/>
    <property type="evidence" value="ECO:0007669"/>
    <property type="project" value="InterPro"/>
</dbReference>
<dbReference type="PANTHER" id="PTHR46796:SF2">
    <property type="entry name" value="TRANSCRIPTIONAL REGULATORY PROTEIN"/>
    <property type="match status" value="1"/>
</dbReference>
<sequence length="310" mass="34122">MVKNRQPSRAGGGQSIREVPFAAPVGVPAGAEVMSFDLLRSRLPPRSLVEPQRPSFHHLLAPDKGVLRHSVDFTEYAVAAGAWLWVRPGQVQQWDAMDATEGTAVFFEADFLDTVTTGAARLDDPYAPVALEPDAEDGRALRRARDHLAREWEGFGRLPPAVHTATVRHLLAVLVLRLAHLDHPAGRPPAELDDTFLRFRDAVEEGFTRSRRVEDYARLLGYSPRTLTRAASAGAGVGAKEFIDRRIVLEAKRLLAHGDRSAVQISQHLGFSSATNFSKYFHQRTGQSPIAFRTAVRPPAARHPTAGRPD</sequence>
<dbReference type="GO" id="GO:0003700">
    <property type="term" value="F:DNA-binding transcription factor activity"/>
    <property type="evidence" value="ECO:0007669"/>
    <property type="project" value="InterPro"/>
</dbReference>
<evidence type="ECO:0000259" key="5">
    <source>
        <dbReference type="PROSITE" id="PS01124"/>
    </source>
</evidence>
<feature type="domain" description="HTH araC/xylS-type" evidence="5">
    <location>
        <begin position="197"/>
        <end position="295"/>
    </location>
</feature>
<evidence type="ECO:0000256" key="4">
    <source>
        <dbReference type="SAM" id="MobiDB-lite"/>
    </source>
</evidence>
<dbReference type="InterPro" id="IPR009057">
    <property type="entry name" value="Homeodomain-like_sf"/>
</dbReference>
<comment type="caution">
    <text evidence="6">The sequence shown here is derived from an EMBL/GenBank/DDBJ whole genome shotgun (WGS) entry which is preliminary data.</text>
</comment>
<feature type="region of interest" description="Disordered" evidence="4">
    <location>
        <begin position="291"/>
        <end position="310"/>
    </location>
</feature>
<dbReference type="Pfam" id="PF12833">
    <property type="entry name" value="HTH_18"/>
    <property type="match status" value="1"/>
</dbReference>
<dbReference type="Proteomes" id="UP000035932">
    <property type="component" value="Unassembled WGS sequence"/>
</dbReference>
<gene>
    <name evidence="6" type="ORF">ACS04_24760</name>
</gene>
<dbReference type="AlphaFoldDB" id="A0A0J6XJ74"/>
<keyword evidence="3" id="KW-0804">Transcription</keyword>
<dbReference type="InterPro" id="IPR018060">
    <property type="entry name" value="HTH_AraC"/>
</dbReference>
<dbReference type="EMBL" id="LFML01000108">
    <property type="protein sequence ID" value="KMO95239.1"/>
    <property type="molecule type" value="Genomic_DNA"/>
</dbReference>
<dbReference type="OrthoDB" id="9799345at2"/>
<proteinExistence type="predicted"/>
<dbReference type="SUPFAM" id="SSF51182">
    <property type="entry name" value="RmlC-like cupins"/>
    <property type="match status" value="1"/>
</dbReference>
<accession>A0A0J6XJ74</accession>
<reference evidence="6 7" key="1">
    <citation type="submission" date="2015-06" db="EMBL/GenBank/DDBJ databases">
        <title>Recapitulation of the evolution of biosynthetic gene clusters reveals hidden chemical diversity on bacterial genomes.</title>
        <authorList>
            <person name="Cruz-Morales P."/>
            <person name="Martinez-Guerrero C."/>
            <person name="Morales-Escalante M.A."/>
            <person name="Yanez-Guerra L.A."/>
            <person name="Kopp J.F."/>
            <person name="Feldmann J."/>
            <person name="Ramos-Aboites H.E."/>
            <person name="Barona-Gomez F."/>
        </authorList>
    </citation>
    <scope>NUCLEOTIDE SEQUENCE [LARGE SCALE GENOMIC DNA]</scope>
    <source>
        <strain evidence="6 7">ATCC 31245</strain>
    </source>
</reference>
<keyword evidence="2" id="KW-0238">DNA-binding</keyword>
<dbReference type="PROSITE" id="PS01124">
    <property type="entry name" value="HTH_ARAC_FAMILY_2"/>
    <property type="match status" value="1"/>
</dbReference>
<evidence type="ECO:0000256" key="3">
    <source>
        <dbReference type="ARBA" id="ARBA00023163"/>
    </source>
</evidence>
<dbReference type="SUPFAM" id="SSF46689">
    <property type="entry name" value="Homeodomain-like"/>
    <property type="match status" value="1"/>
</dbReference>
<name>A0A0J6XJ74_9ACTN</name>